<feature type="domain" description="AtuA-like ferredoxin-fold" evidence="2">
    <location>
        <begin position="483"/>
        <end position="580"/>
    </location>
</feature>
<dbReference type="EMBL" id="JAUTXY010000002">
    <property type="protein sequence ID" value="MEE2057238.1"/>
    <property type="molecule type" value="Genomic_DNA"/>
</dbReference>
<gene>
    <name evidence="3" type="ORF">Q7514_06820</name>
</gene>
<evidence type="ECO:0000313" key="3">
    <source>
        <dbReference type="EMBL" id="MEE2057238.1"/>
    </source>
</evidence>
<dbReference type="PANTHER" id="PTHR47585:SF1">
    <property type="entry name" value="DUF1446 DOMAIN-CONTAINING PROTEIN"/>
    <property type="match status" value="1"/>
</dbReference>
<sequence length="587" mass="62893">MSRPAIRIANFSAYSGDRPTALAEVLEGDPVDVLIGDYLAEITLAPMALHYRRDPSKGYAETFVEHLRPHLAMIAERGLKVVANAGGFNPAGLADALRADIAACGTDLRVAHVDGDNLLDTLDELRSNGHELEHLDTGRPFSDWGFEPISANAYLGGWGIAAALEAGASIVVTGRVSDASLVAGPSAWWHGWGREDWGRLAGAVTAGHVIECGPHATGANFSGFTQIPGVEHAGYPIAEVAEDGSSVITKHSGAGGAVTVDTVTAQFVYEIQGPRYLNPDVTVHFDSIEIEQAGVDRVRIKPVLGSPPPPTTKVAIFAKIGYQVVQTVFVTAPRVEDKIALLRRQLDAVLDDGIDRLEITPLGVAADNPPNQWAATVPVRVMATASTPEPLSRSKFSEALDSLYCGSIPGYFLDGGAQRVTKPWARVDYWPALLPATVLSHRAVLDDSTAIYIDAPTTTQAPQKLAHPEPASRTVSLDDRRVELGTIAHARSGDKGGNSNIGVWVSNPAAWDWLRSTLTSEEFRQLVPETKELDIVRHEFPHLNAVHFILRGLLGTGGSSNMRVDQVGKAVGEYLLAKHVSVPEHLL</sequence>
<dbReference type="InterPro" id="IPR010839">
    <property type="entry name" value="AtuA_N"/>
</dbReference>
<dbReference type="RefSeq" id="WP_330132488.1">
    <property type="nucleotide sequence ID" value="NZ_JAUTXY010000002.1"/>
</dbReference>
<evidence type="ECO:0000313" key="4">
    <source>
        <dbReference type="Proteomes" id="UP001336020"/>
    </source>
</evidence>
<protein>
    <submittedName>
        <fullName evidence="3">Acyclic terpene utilization AtuA family protein</fullName>
    </submittedName>
</protein>
<dbReference type="InterPro" id="IPR056362">
    <property type="entry name" value="AtuA-like_ferredoxin_dom"/>
</dbReference>
<dbReference type="Pfam" id="PF23544">
    <property type="entry name" value="AtuA_ferredoxin"/>
    <property type="match status" value="1"/>
</dbReference>
<comment type="caution">
    <text evidence="3">The sequence shown here is derived from an EMBL/GenBank/DDBJ whole genome shotgun (WGS) entry which is preliminary data.</text>
</comment>
<accession>A0ABU7L6U0</accession>
<name>A0ABU7L6U0_9NOCA</name>
<proteinExistence type="predicted"/>
<dbReference type="Pfam" id="PF07287">
    <property type="entry name" value="AtuA"/>
    <property type="match status" value="1"/>
</dbReference>
<keyword evidence="4" id="KW-1185">Reference proteome</keyword>
<evidence type="ECO:0000259" key="2">
    <source>
        <dbReference type="Pfam" id="PF23544"/>
    </source>
</evidence>
<dbReference type="Proteomes" id="UP001336020">
    <property type="component" value="Unassembled WGS sequence"/>
</dbReference>
<evidence type="ECO:0000259" key="1">
    <source>
        <dbReference type="Pfam" id="PF07287"/>
    </source>
</evidence>
<reference evidence="3 4" key="1">
    <citation type="submission" date="2023-07" db="EMBL/GenBank/DDBJ databases">
        <authorList>
            <person name="Girao M."/>
            <person name="Carvalho M.F."/>
        </authorList>
    </citation>
    <scope>NUCLEOTIDE SEQUENCE [LARGE SCALE GENOMIC DNA]</scope>
    <source>
        <strain evidence="3 4">YIM65754</strain>
    </source>
</reference>
<dbReference type="PANTHER" id="PTHR47585">
    <property type="match status" value="1"/>
</dbReference>
<feature type="domain" description="Acyclic terpene utilisation N-terminal" evidence="1">
    <location>
        <begin position="6"/>
        <end position="444"/>
    </location>
</feature>
<organism evidence="3 4">
    <name type="scientific">Rhodococcus artemisiae</name>
    <dbReference type="NCBI Taxonomy" id="714159"/>
    <lineage>
        <taxon>Bacteria</taxon>
        <taxon>Bacillati</taxon>
        <taxon>Actinomycetota</taxon>
        <taxon>Actinomycetes</taxon>
        <taxon>Mycobacteriales</taxon>
        <taxon>Nocardiaceae</taxon>
        <taxon>Rhodococcus</taxon>
    </lineage>
</organism>